<proteinExistence type="predicted"/>
<keyword evidence="2" id="KW-1185">Reference proteome</keyword>
<reference evidence="1 2" key="1">
    <citation type="submission" date="2015-01" db="EMBL/GenBank/DDBJ databases">
        <title>Evolution of Trichinella species and genotypes.</title>
        <authorList>
            <person name="Korhonen P.K."/>
            <person name="Edoardo P."/>
            <person name="Giuseppe L.R."/>
            <person name="Gasser R.B."/>
        </authorList>
    </citation>
    <scope>NUCLEOTIDE SEQUENCE [LARGE SCALE GENOMIC DNA]</scope>
    <source>
        <strain evidence="1">ISS588</strain>
    </source>
</reference>
<gene>
    <name evidence="1" type="ORF">T4B_2002</name>
</gene>
<evidence type="ECO:0000313" key="2">
    <source>
        <dbReference type="Proteomes" id="UP000054805"/>
    </source>
</evidence>
<organism evidence="1 2">
    <name type="scientific">Trichinella pseudospiralis</name>
    <name type="common">Parasitic roundworm</name>
    <dbReference type="NCBI Taxonomy" id="6337"/>
    <lineage>
        <taxon>Eukaryota</taxon>
        <taxon>Metazoa</taxon>
        <taxon>Ecdysozoa</taxon>
        <taxon>Nematoda</taxon>
        <taxon>Enoplea</taxon>
        <taxon>Dorylaimia</taxon>
        <taxon>Trichinellida</taxon>
        <taxon>Trichinellidae</taxon>
        <taxon>Trichinella</taxon>
    </lineage>
</organism>
<feature type="non-terminal residue" evidence="1">
    <location>
        <position position="31"/>
    </location>
</feature>
<name>A0A0V1G8N2_TRIPS</name>
<dbReference type="EMBL" id="JYDS01005175">
    <property type="protein sequence ID" value="KRY94585.1"/>
    <property type="molecule type" value="Genomic_DNA"/>
</dbReference>
<protein>
    <submittedName>
        <fullName evidence="1">Uncharacterized protein</fullName>
    </submittedName>
</protein>
<dbReference type="AlphaFoldDB" id="A0A0V1G8N2"/>
<accession>A0A0V1G8N2</accession>
<comment type="caution">
    <text evidence="1">The sequence shown here is derived from an EMBL/GenBank/DDBJ whole genome shotgun (WGS) entry which is preliminary data.</text>
</comment>
<dbReference type="Proteomes" id="UP000054805">
    <property type="component" value="Unassembled WGS sequence"/>
</dbReference>
<sequence>MNAVRKSLFHDNGLRQNYGRFMNFLSMLPTC</sequence>
<evidence type="ECO:0000313" key="1">
    <source>
        <dbReference type="EMBL" id="KRY94585.1"/>
    </source>
</evidence>